<keyword evidence="2 12" id="KW-0816">Tricarboxylic acid cycle</keyword>
<dbReference type="Pfam" id="PF08442">
    <property type="entry name" value="ATP-grasp_2"/>
    <property type="match status" value="1"/>
</dbReference>
<keyword evidence="7 12" id="KW-0496">Mitochondrion</keyword>
<dbReference type="PIRSF" id="PIRSF001554">
    <property type="entry name" value="SucCS_beta"/>
    <property type="match status" value="1"/>
</dbReference>
<dbReference type="GO" id="GO:0004775">
    <property type="term" value="F:succinate-CoA ligase (ADP-forming) activity"/>
    <property type="evidence" value="ECO:0007669"/>
    <property type="project" value="UniProtKB-UniRule"/>
</dbReference>
<evidence type="ECO:0000256" key="9">
    <source>
        <dbReference type="ARBA" id="ARBA00052879"/>
    </source>
</evidence>
<feature type="site" description="Important for substrate specificity" evidence="12">
    <location>
        <position position="139"/>
    </location>
</feature>
<dbReference type="NCBIfam" id="NF001913">
    <property type="entry name" value="PRK00696.1"/>
    <property type="match status" value="1"/>
</dbReference>
<evidence type="ECO:0000256" key="11">
    <source>
        <dbReference type="ARBA" id="ARBA00063570"/>
    </source>
</evidence>
<comment type="cofactor">
    <cofactor evidence="12">
        <name>Mg(2+)</name>
        <dbReference type="ChEBI" id="CHEBI:18420"/>
    </cofactor>
    <text evidence="12">Binds 1 Mg(2+) ion per subunit.</text>
</comment>
<feature type="binding site" evidence="12">
    <location>
        <begin position="357"/>
        <end position="359"/>
    </location>
    <ligand>
        <name>substrate</name>
        <note>ligand shared with subunit alpha</note>
    </ligand>
</feature>
<comment type="catalytic activity">
    <reaction evidence="9 12">
        <text>GTP + succinate + CoA = succinyl-CoA + GDP + phosphate</text>
        <dbReference type="Rhea" id="RHEA:22120"/>
        <dbReference type="ChEBI" id="CHEBI:30031"/>
        <dbReference type="ChEBI" id="CHEBI:37565"/>
        <dbReference type="ChEBI" id="CHEBI:43474"/>
        <dbReference type="ChEBI" id="CHEBI:57287"/>
        <dbReference type="ChEBI" id="CHEBI:57292"/>
        <dbReference type="ChEBI" id="CHEBI:58189"/>
        <dbReference type="EC" id="6.2.1.4"/>
    </reaction>
</comment>
<comment type="subunit">
    <text evidence="11 12">Heterodimer of an alpha and a beta subunit. The beta subunit determines specificity for GTP.</text>
</comment>
<dbReference type="AlphaFoldDB" id="A0AAD9KSP7"/>
<dbReference type="InterPro" id="IPR016102">
    <property type="entry name" value="Succinyl-CoA_synth-like"/>
</dbReference>
<feature type="binding site" evidence="12">
    <location>
        <position position="300"/>
    </location>
    <ligand>
        <name>substrate</name>
        <note>ligand shared with subunit alpha</note>
    </ligand>
</feature>
<evidence type="ECO:0000259" key="13">
    <source>
        <dbReference type="Pfam" id="PF00549"/>
    </source>
</evidence>
<dbReference type="FunFam" id="3.40.50.261:FF:000001">
    <property type="entry name" value="Succinate--CoA ligase [ADP-forming] subunit beta"/>
    <property type="match status" value="1"/>
</dbReference>
<comment type="caution">
    <text evidence="15">The sequence shown here is derived from an EMBL/GenBank/DDBJ whole genome shotgun (WGS) entry which is preliminary data.</text>
</comment>
<feature type="binding site" evidence="12">
    <location>
        <position position="138"/>
    </location>
    <ligand>
        <name>GTP</name>
        <dbReference type="ChEBI" id="CHEBI:37565"/>
    </ligand>
</feature>
<dbReference type="Gene3D" id="3.40.50.261">
    <property type="entry name" value="Succinyl-CoA synthetase domains"/>
    <property type="match status" value="1"/>
</dbReference>
<dbReference type="PANTHER" id="PTHR11815">
    <property type="entry name" value="SUCCINYL-COA SYNTHETASE BETA CHAIN"/>
    <property type="match status" value="1"/>
</dbReference>
<gene>
    <name evidence="15" type="ORF">NP493_640g03039</name>
</gene>
<feature type="domain" description="ATP-grasp fold succinyl-CoA synthetase-type" evidence="14">
    <location>
        <begin position="31"/>
        <end position="238"/>
    </location>
</feature>
<dbReference type="GO" id="GO:0042709">
    <property type="term" value="C:succinate-CoA ligase complex"/>
    <property type="evidence" value="ECO:0007669"/>
    <property type="project" value="TreeGrafter"/>
</dbReference>
<keyword evidence="8 12" id="KW-0342">GTP-binding</keyword>
<sequence length="430" mass="46382">MAALSRNVTLAARKHLLKQVRTCSEPVRCLNLQEFQSKKLMADNGIAVQRFQVAQTLKDAENISKNFNVREYVIKAQILAGGRGKGVFDTGFKGGVHLTKEPEKVSDIVADMLGNKLITKQTPKGGVKVNTVMVAEALDIERETYFAILIDRTYGGPVLIGSPQGGMDIEEVAESSPDAIFKQPIDIMTGLREEQVTDLVKNLGFTGDKASLAATQIKKLYELFLKVDATQIEINPFAETPDGQVVCFDAKINFDDNAEFRHKDIFALDDESESDPREVEAARLNLNYIGMDGNIGCLVNGAGLAMATMDLVQLQGGRPANFLDVGGGVTETQVCSAFKILTSDSQVKVILVNVFGGIVNCATIASGIIEACRITSLDLPVVVRLEGSNVDKARQLLADSGLPIVTAGSFEDAAIKAVECLKAEKTRQVA</sequence>
<comment type="similarity">
    <text evidence="12">Belongs to the succinate/malate CoA ligase beta subunit family. GTP-specific subunit beta subfamily.</text>
</comment>
<evidence type="ECO:0000259" key="14">
    <source>
        <dbReference type="Pfam" id="PF08442"/>
    </source>
</evidence>
<feature type="binding site" evidence="12">
    <location>
        <position position="249"/>
    </location>
    <ligand>
        <name>Mg(2+)</name>
        <dbReference type="ChEBI" id="CHEBI:18420"/>
    </ligand>
</feature>
<dbReference type="HAMAP" id="MF_03221">
    <property type="entry name" value="Succ_CoA_betaG_euk"/>
    <property type="match status" value="1"/>
</dbReference>
<dbReference type="GO" id="GO:0005525">
    <property type="term" value="F:GTP binding"/>
    <property type="evidence" value="ECO:0007669"/>
    <property type="project" value="UniProtKB-UniRule"/>
</dbReference>
<dbReference type="PANTHER" id="PTHR11815:SF10">
    <property type="entry name" value="SUCCINATE--COA LIGASE [GDP-FORMING] SUBUNIT BETA, MITOCHONDRIAL"/>
    <property type="match status" value="1"/>
</dbReference>
<dbReference type="NCBIfam" id="TIGR01016">
    <property type="entry name" value="sucCoAbeta"/>
    <property type="match status" value="1"/>
</dbReference>
<dbReference type="GO" id="GO:0005739">
    <property type="term" value="C:mitochondrion"/>
    <property type="evidence" value="ECO:0007669"/>
    <property type="project" value="UniProtKB-SubCell"/>
</dbReference>
<dbReference type="InterPro" id="IPR013815">
    <property type="entry name" value="ATP_grasp_subdomain_1"/>
</dbReference>
<evidence type="ECO:0000256" key="8">
    <source>
        <dbReference type="ARBA" id="ARBA00023134"/>
    </source>
</evidence>
<evidence type="ECO:0000313" key="16">
    <source>
        <dbReference type="Proteomes" id="UP001209878"/>
    </source>
</evidence>
<keyword evidence="4 12" id="KW-0479">Metal-binding</keyword>
<evidence type="ECO:0000256" key="2">
    <source>
        <dbReference type="ARBA" id="ARBA00022532"/>
    </source>
</evidence>
<dbReference type="GO" id="GO:0000287">
    <property type="term" value="F:magnesium ion binding"/>
    <property type="evidence" value="ECO:0007669"/>
    <property type="project" value="UniProtKB-UniRule"/>
</dbReference>
<keyword evidence="5 12" id="KW-0547">Nucleotide-binding</keyword>
<dbReference type="FunFam" id="3.30.1490.20:FF:000004">
    <property type="entry name" value="Succinate--CoA ligase [ADP-forming] subunit beta, mitochondrial"/>
    <property type="match status" value="1"/>
</dbReference>
<evidence type="ECO:0000313" key="15">
    <source>
        <dbReference type="EMBL" id="KAK2176791.1"/>
    </source>
</evidence>
<dbReference type="GO" id="GO:0004776">
    <property type="term" value="F:succinate-CoA ligase (GDP-forming) activity"/>
    <property type="evidence" value="ECO:0007669"/>
    <property type="project" value="UniProtKB-EC"/>
</dbReference>
<dbReference type="InterPro" id="IPR005809">
    <property type="entry name" value="Succ_CoA_ligase-like_bsu"/>
</dbReference>
<dbReference type="SUPFAM" id="SSF56059">
    <property type="entry name" value="Glutathione synthetase ATP-binding domain-like"/>
    <property type="match status" value="1"/>
</dbReference>
<dbReference type="InterPro" id="IPR005811">
    <property type="entry name" value="SUCC_ACL_C"/>
</dbReference>
<evidence type="ECO:0000256" key="12">
    <source>
        <dbReference type="HAMAP-Rule" id="MF_03221"/>
    </source>
</evidence>
<dbReference type="HAMAP" id="MF_00558">
    <property type="entry name" value="Succ_CoA_beta"/>
    <property type="match status" value="1"/>
</dbReference>
<protein>
    <recommendedName>
        <fullName evidence="12">Succinate--CoA ligase [GDP-forming] subunit beta, mitochondrial</fullName>
        <ecNumber evidence="12">6.2.1.4</ecNumber>
    </recommendedName>
    <alternativeName>
        <fullName evidence="12">GTP-specific succinyl-CoA synthetase subunit beta</fullName>
        <shortName evidence="12">G-SCS</shortName>
        <shortName evidence="12">GTPSCS</shortName>
    </alternativeName>
    <alternativeName>
        <fullName evidence="12">Succinyl-CoA synthetase beta-G chain</fullName>
        <shortName evidence="12">SCS-betaG</shortName>
    </alternativeName>
</protein>
<dbReference type="FunFam" id="3.30.470.20:FF:000002">
    <property type="entry name" value="Succinate--CoA ligase [ADP-forming] subunit beta"/>
    <property type="match status" value="1"/>
</dbReference>
<name>A0AAD9KSP7_RIDPI</name>
<dbReference type="GO" id="GO:0006104">
    <property type="term" value="P:succinyl-CoA metabolic process"/>
    <property type="evidence" value="ECO:0007669"/>
    <property type="project" value="InterPro"/>
</dbReference>
<organism evidence="15 16">
    <name type="scientific">Ridgeia piscesae</name>
    <name type="common">Tubeworm</name>
    <dbReference type="NCBI Taxonomy" id="27915"/>
    <lineage>
        <taxon>Eukaryota</taxon>
        <taxon>Metazoa</taxon>
        <taxon>Spiralia</taxon>
        <taxon>Lophotrochozoa</taxon>
        <taxon>Annelida</taxon>
        <taxon>Polychaeta</taxon>
        <taxon>Sedentaria</taxon>
        <taxon>Canalipalpata</taxon>
        <taxon>Sabellida</taxon>
        <taxon>Siboglinidae</taxon>
        <taxon>Ridgeia</taxon>
    </lineage>
</organism>
<feature type="domain" description="ATP-citrate synthase/succinyl-CoA ligase C-terminal" evidence="13">
    <location>
        <begin position="298"/>
        <end position="418"/>
    </location>
</feature>
<evidence type="ECO:0000256" key="3">
    <source>
        <dbReference type="ARBA" id="ARBA00022598"/>
    </source>
</evidence>
<feature type="site" description="Important for substrate specificity" evidence="12">
    <location>
        <position position="71"/>
    </location>
</feature>
<dbReference type="Gene3D" id="3.30.470.20">
    <property type="entry name" value="ATP-grasp fold, B domain"/>
    <property type="match status" value="1"/>
</dbReference>
<evidence type="ECO:0000256" key="7">
    <source>
        <dbReference type="ARBA" id="ARBA00023128"/>
    </source>
</evidence>
<dbReference type="SUPFAM" id="SSF52210">
    <property type="entry name" value="Succinyl-CoA synthetase domains"/>
    <property type="match status" value="1"/>
</dbReference>
<comment type="pathway">
    <text evidence="1 12">Carbohydrate metabolism; tricarboxylic acid cycle; succinate from succinyl-CoA (ligase route): step 1/1.</text>
</comment>
<feature type="binding site" evidence="12">
    <location>
        <position position="235"/>
    </location>
    <ligand>
        <name>Mg(2+)</name>
        <dbReference type="ChEBI" id="CHEBI:18420"/>
    </ligand>
</feature>
<accession>A0AAD9KSP7</accession>
<dbReference type="EMBL" id="JAODUO010000640">
    <property type="protein sequence ID" value="KAK2176791.1"/>
    <property type="molecule type" value="Genomic_DNA"/>
</dbReference>
<evidence type="ECO:0000256" key="10">
    <source>
        <dbReference type="ARBA" id="ARBA00053833"/>
    </source>
</evidence>
<keyword evidence="6 12" id="KW-0460">Magnesium</keyword>
<dbReference type="Pfam" id="PF00549">
    <property type="entry name" value="Ligase_CoA"/>
    <property type="match status" value="1"/>
</dbReference>
<evidence type="ECO:0000256" key="1">
    <source>
        <dbReference type="ARBA" id="ARBA00005064"/>
    </source>
</evidence>
<evidence type="ECO:0000256" key="4">
    <source>
        <dbReference type="ARBA" id="ARBA00022723"/>
    </source>
</evidence>
<dbReference type="InterPro" id="IPR034722">
    <property type="entry name" value="Succ_CoA_betaG_euk"/>
</dbReference>
<dbReference type="InterPro" id="IPR017866">
    <property type="entry name" value="Succ-CoA_synthase_bsu_CS"/>
</dbReference>
<dbReference type="Gene3D" id="3.30.1490.20">
    <property type="entry name" value="ATP-grasp fold, A domain"/>
    <property type="match status" value="1"/>
</dbReference>
<evidence type="ECO:0000256" key="6">
    <source>
        <dbReference type="ARBA" id="ARBA00022842"/>
    </source>
</evidence>
<reference evidence="15" key="1">
    <citation type="journal article" date="2023" name="Mol. Biol. Evol.">
        <title>Third-Generation Sequencing Reveals the Adaptive Role of the Epigenome in Three Deep-Sea Polychaetes.</title>
        <authorList>
            <person name="Perez M."/>
            <person name="Aroh O."/>
            <person name="Sun Y."/>
            <person name="Lan Y."/>
            <person name="Juniper S.K."/>
            <person name="Young C.R."/>
            <person name="Angers B."/>
            <person name="Qian P.Y."/>
        </authorList>
    </citation>
    <scope>NUCLEOTIDE SEQUENCE</scope>
    <source>
        <strain evidence="15">R07B-5</strain>
    </source>
</reference>
<feature type="binding site" evidence="12">
    <location>
        <position position="49"/>
    </location>
    <ligand>
        <name>GTP</name>
        <dbReference type="ChEBI" id="CHEBI:37565"/>
    </ligand>
</feature>
<keyword evidence="3 12" id="KW-0436">Ligase</keyword>
<dbReference type="Proteomes" id="UP001209878">
    <property type="component" value="Unassembled WGS sequence"/>
</dbReference>
<dbReference type="InterPro" id="IPR013650">
    <property type="entry name" value="ATP-grasp_succ-CoA_synth-type"/>
</dbReference>
<comment type="function">
    <text evidence="10 12">GTP-specific succinyl-CoA synthetase functions in the citric acid cycle (TCA), coupling the hydrolysis of succinyl-CoA to the synthesis of GTP and thus represents the only step of substrate-level phosphorylation in the TCA. The beta subunit provides nucleotide specificity of the enzyme and binds the substrate succinate, while the binding sites for coenzyme A and phosphate are found in the alpha subunit.</text>
</comment>
<dbReference type="EC" id="6.2.1.4" evidence="12"/>
<dbReference type="GO" id="GO:0006099">
    <property type="term" value="P:tricarboxylic acid cycle"/>
    <property type="evidence" value="ECO:0007669"/>
    <property type="project" value="UniProtKB-UniRule"/>
</dbReference>
<feature type="binding site" evidence="12">
    <location>
        <begin position="82"/>
        <end position="84"/>
    </location>
    <ligand>
        <name>GTP</name>
        <dbReference type="ChEBI" id="CHEBI:37565"/>
    </ligand>
</feature>
<dbReference type="PROSITE" id="PS01217">
    <property type="entry name" value="SUCCINYL_COA_LIG_3"/>
    <property type="match status" value="1"/>
</dbReference>
<dbReference type="GO" id="GO:0005524">
    <property type="term" value="F:ATP binding"/>
    <property type="evidence" value="ECO:0007669"/>
    <property type="project" value="InterPro"/>
</dbReference>
<proteinExistence type="inferred from homology"/>
<keyword evidence="16" id="KW-1185">Reference proteome</keyword>
<comment type="subcellular location">
    <subcellularLocation>
        <location evidence="12">Mitochondrion</location>
    </subcellularLocation>
</comment>
<evidence type="ECO:0000256" key="5">
    <source>
        <dbReference type="ARBA" id="ARBA00022741"/>
    </source>
</evidence>